<dbReference type="InterPro" id="IPR027469">
    <property type="entry name" value="Cation_efflux_TMD_sf"/>
</dbReference>
<evidence type="ECO:0000256" key="15">
    <source>
        <dbReference type="SAM" id="MobiDB-lite"/>
    </source>
</evidence>
<comment type="catalytic activity">
    <reaction evidence="11">
        <text>Zn(2+)(in) + H(+)(out) = Zn(2+)(out) + H(+)(in)</text>
        <dbReference type="Rhea" id="RHEA:28839"/>
        <dbReference type="ChEBI" id="CHEBI:15378"/>
        <dbReference type="ChEBI" id="CHEBI:29105"/>
    </reaction>
</comment>
<dbReference type="GO" id="GO:0015341">
    <property type="term" value="F:zinc efflux antiporter activity"/>
    <property type="evidence" value="ECO:0007669"/>
    <property type="project" value="TreeGrafter"/>
</dbReference>
<dbReference type="Pfam" id="PF01545">
    <property type="entry name" value="Cation_efflux"/>
    <property type="match status" value="1"/>
</dbReference>
<accession>A0A432ZFM7</accession>
<dbReference type="InterPro" id="IPR050291">
    <property type="entry name" value="CDF_Transporter"/>
</dbReference>
<dbReference type="GO" id="GO:0015093">
    <property type="term" value="F:ferrous iron transmembrane transporter activity"/>
    <property type="evidence" value="ECO:0007669"/>
    <property type="project" value="TreeGrafter"/>
</dbReference>
<dbReference type="SUPFAM" id="SSF160240">
    <property type="entry name" value="Cation efflux protein cytoplasmic domain-like"/>
    <property type="match status" value="1"/>
</dbReference>
<feature type="transmembrane region" description="Helical" evidence="16">
    <location>
        <begin position="117"/>
        <end position="140"/>
    </location>
</feature>
<comment type="caution">
    <text evidence="19">The sequence shown here is derived from an EMBL/GenBank/DDBJ whole genome shotgun (WGS) entry which is preliminary data.</text>
</comment>
<comment type="subcellular location">
    <subcellularLocation>
        <location evidence="1">Cell membrane</location>
        <topology evidence="1">Multi-pass membrane protein</topology>
    </subcellularLocation>
</comment>
<evidence type="ECO:0000256" key="9">
    <source>
        <dbReference type="ARBA" id="ARBA00023136"/>
    </source>
</evidence>
<dbReference type="OrthoDB" id="9806522at2"/>
<dbReference type="InterPro" id="IPR002524">
    <property type="entry name" value="Cation_efflux"/>
</dbReference>
<dbReference type="SUPFAM" id="SSF161111">
    <property type="entry name" value="Cation efflux protein transmembrane domain-like"/>
    <property type="match status" value="1"/>
</dbReference>
<feature type="transmembrane region" description="Helical" evidence="16">
    <location>
        <begin position="184"/>
        <end position="201"/>
    </location>
</feature>
<evidence type="ECO:0000256" key="1">
    <source>
        <dbReference type="ARBA" id="ARBA00004651"/>
    </source>
</evidence>
<reference evidence="19 20" key="1">
    <citation type="journal article" date="2011" name="Front. Microbiol.">
        <title>Genomic signatures of strain selection and enhancement in Bacillus atrophaeus var. globigii, a historical biowarfare simulant.</title>
        <authorList>
            <person name="Gibbons H.S."/>
            <person name="Broomall S.M."/>
            <person name="McNew L.A."/>
            <person name="Daligault H."/>
            <person name="Chapman C."/>
            <person name="Bruce D."/>
            <person name="Karavis M."/>
            <person name="Krepps M."/>
            <person name="McGregor P.A."/>
            <person name="Hong C."/>
            <person name="Park K.H."/>
            <person name="Akmal A."/>
            <person name="Feldman A."/>
            <person name="Lin J.S."/>
            <person name="Chang W.E."/>
            <person name="Higgs B.W."/>
            <person name="Demirev P."/>
            <person name="Lindquist J."/>
            <person name="Liem A."/>
            <person name="Fochler E."/>
            <person name="Read T.D."/>
            <person name="Tapia R."/>
            <person name="Johnson S."/>
            <person name="Bishop-Lilly K.A."/>
            <person name="Detter C."/>
            <person name="Han C."/>
            <person name="Sozhamannan S."/>
            <person name="Rosenzweig C.N."/>
            <person name="Skowronski E.W."/>
        </authorList>
    </citation>
    <scope>NUCLEOTIDE SEQUENCE [LARGE SCALE GENOMIC DNA]</scope>
    <source>
        <strain evidence="19 20">PIT1</strain>
    </source>
</reference>
<organism evidence="19 20">
    <name type="scientific">Pseudidiomarina taiwanensis</name>
    <dbReference type="NCBI Taxonomy" id="337250"/>
    <lineage>
        <taxon>Bacteria</taxon>
        <taxon>Pseudomonadati</taxon>
        <taxon>Pseudomonadota</taxon>
        <taxon>Gammaproteobacteria</taxon>
        <taxon>Alteromonadales</taxon>
        <taxon>Idiomarinaceae</taxon>
        <taxon>Pseudidiomarina</taxon>
    </lineage>
</organism>
<dbReference type="Gene3D" id="3.30.70.1350">
    <property type="entry name" value="Cation efflux protein, cytoplasmic domain"/>
    <property type="match status" value="1"/>
</dbReference>
<feature type="transmembrane region" description="Helical" evidence="16">
    <location>
        <begin position="41"/>
        <end position="62"/>
    </location>
</feature>
<evidence type="ECO:0000313" key="20">
    <source>
        <dbReference type="Proteomes" id="UP000288279"/>
    </source>
</evidence>
<dbReference type="InterPro" id="IPR027470">
    <property type="entry name" value="Cation_efflux_CTD"/>
</dbReference>
<evidence type="ECO:0000259" key="18">
    <source>
        <dbReference type="Pfam" id="PF16916"/>
    </source>
</evidence>
<dbReference type="PANTHER" id="PTHR43840:SF41">
    <property type="entry name" value="CATION-EFFLUX PUMP FIEF"/>
    <property type="match status" value="1"/>
</dbReference>
<comment type="catalytic activity">
    <reaction evidence="12">
        <text>Cd(2+)(in) + H(+)(out) = Cd(2+)(out) + H(+)(in)</text>
        <dbReference type="Rhea" id="RHEA:28739"/>
        <dbReference type="ChEBI" id="CHEBI:15378"/>
        <dbReference type="ChEBI" id="CHEBI:48775"/>
    </reaction>
</comment>
<feature type="transmembrane region" description="Helical" evidence="16">
    <location>
        <begin position="160"/>
        <end position="178"/>
    </location>
</feature>
<dbReference type="Pfam" id="PF16916">
    <property type="entry name" value="ZT_dimer"/>
    <property type="match status" value="1"/>
</dbReference>
<feature type="transmembrane region" description="Helical" evidence="16">
    <location>
        <begin position="13"/>
        <end position="35"/>
    </location>
</feature>
<dbReference type="EMBL" id="PIQG01000003">
    <property type="protein sequence ID" value="RUO76709.1"/>
    <property type="molecule type" value="Genomic_DNA"/>
</dbReference>
<feature type="domain" description="Cation efflux protein cytoplasmic" evidence="18">
    <location>
        <begin position="212"/>
        <end position="288"/>
    </location>
</feature>
<dbReference type="GO" id="GO:0015086">
    <property type="term" value="F:cadmium ion transmembrane transporter activity"/>
    <property type="evidence" value="ECO:0007669"/>
    <property type="project" value="TreeGrafter"/>
</dbReference>
<dbReference type="FunFam" id="3.30.70.1350:FF:000002">
    <property type="entry name" value="Ferrous-iron efflux pump FieF"/>
    <property type="match status" value="1"/>
</dbReference>
<comment type="similarity">
    <text evidence="2">Belongs to the cation diffusion facilitator (CDF) transporter (TC 2.A.4) family. FieF subfamily.</text>
</comment>
<keyword evidence="6 16" id="KW-0812">Transmembrane</keyword>
<feature type="region of interest" description="Disordered" evidence="15">
    <location>
        <begin position="288"/>
        <end position="312"/>
    </location>
</feature>
<keyword evidence="9 16" id="KW-0472">Membrane</keyword>
<sequence length="312" mass="34233">MTKHRDYAFWVKLATRASVTVALLLIAAKFVAWWYTDSTSMLASLTDSMLDSVASLFTFFAVRYAVVPADNEHRFGHGKAEYLAALVQSALIIGSACLLIFHAATQWWHENPVHVPIYGVYVSLFAIVLTLGLVTLQNLVVRKTGSKAIAADSLHFTSDLLLNTAVILALGLSAYGFIWADSVFALIIAGYLAIGAARIGWDAFHHLLDHELPPEERAQVIAVLDNTPGIRGYHHLRTRAAGPTRFVQAHIELDDHLTLLAAHDITDKAEKDIADLFPETDVILHMDPQSVVPDKADQATPLGPDDETRPLP</sequence>
<dbReference type="InterPro" id="IPR036837">
    <property type="entry name" value="Cation_efflux_CTD_sf"/>
</dbReference>
<keyword evidence="7" id="KW-0864">Zinc transport</keyword>
<keyword evidence="7" id="KW-0862">Zinc</keyword>
<dbReference type="GO" id="GO:0005886">
    <property type="term" value="C:plasma membrane"/>
    <property type="evidence" value="ECO:0007669"/>
    <property type="project" value="UniProtKB-SubCell"/>
</dbReference>
<evidence type="ECO:0000256" key="10">
    <source>
        <dbReference type="ARBA" id="ARBA00035584"/>
    </source>
</evidence>
<gene>
    <name evidence="19" type="primary">fieF</name>
    <name evidence="19" type="synonym">yiiP</name>
    <name evidence="19" type="ORF">CWI83_07215</name>
</gene>
<evidence type="ECO:0000313" key="19">
    <source>
        <dbReference type="EMBL" id="RUO76709.1"/>
    </source>
</evidence>
<evidence type="ECO:0000256" key="16">
    <source>
        <dbReference type="SAM" id="Phobius"/>
    </source>
</evidence>
<keyword evidence="8 16" id="KW-1133">Transmembrane helix</keyword>
<dbReference type="RefSeq" id="WP_126827602.1">
    <property type="nucleotide sequence ID" value="NZ_PIQG01000003.1"/>
</dbReference>
<comment type="catalytic activity">
    <reaction evidence="10">
        <text>Fe(2+)(in) + H(+)(out) = Fe(2+)(out) + H(+)(in)</text>
        <dbReference type="Rhea" id="RHEA:29439"/>
        <dbReference type="ChEBI" id="CHEBI:15378"/>
        <dbReference type="ChEBI" id="CHEBI:29033"/>
    </reaction>
</comment>
<feature type="transmembrane region" description="Helical" evidence="16">
    <location>
        <begin position="82"/>
        <end position="105"/>
    </location>
</feature>
<proteinExistence type="inferred from homology"/>
<keyword evidence="5" id="KW-0410">Iron transport</keyword>
<evidence type="ECO:0000256" key="2">
    <source>
        <dbReference type="ARBA" id="ARBA00010212"/>
    </source>
</evidence>
<evidence type="ECO:0000259" key="17">
    <source>
        <dbReference type="Pfam" id="PF01545"/>
    </source>
</evidence>
<evidence type="ECO:0000256" key="3">
    <source>
        <dbReference type="ARBA" id="ARBA00022448"/>
    </source>
</evidence>
<dbReference type="Gene3D" id="1.20.1510.10">
    <property type="entry name" value="Cation efflux protein transmembrane domain"/>
    <property type="match status" value="1"/>
</dbReference>
<keyword evidence="20" id="KW-1185">Reference proteome</keyword>
<evidence type="ECO:0000256" key="6">
    <source>
        <dbReference type="ARBA" id="ARBA00022692"/>
    </source>
</evidence>
<keyword evidence="7" id="KW-0406">Ion transport</keyword>
<keyword evidence="5" id="KW-0408">Iron</keyword>
<name>A0A432ZFM7_9GAMM</name>
<keyword evidence="4" id="KW-1003">Cell membrane</keyword>
<dbReference type="PANTHER" id="PTHR43840">
    <property type="entry name" value="MITOCHONDRIAL METAL TRANSPORTER 1-RELATED"/>
    <property type="match status" value="1"/>
</dbReference>
<protein>
    <recommendedName>
        <fullName evidence="14">Cation-efflux pump FieF</fullName>
    </recommendedName>
</protein>
<keyword evidence="3" id="KW-0813">Transport</keyword>
<dbReference type="InterPro" id="IPR058533">
    <property type="entry name" value="Cation_efflux_TM"/>
</dbReference>
<evidence type="ECO:0000256" key="4">
    <source>
        <dbReference type="ARBA" id="ARBA00022475"/>
    </source>
</evidence>
<evidence type="ECO:0000256" key="12">
    <source>
        <dbReference type="ARBA" id="ARBA00050984"/>
    </source>
</evidence>
<evidence type="ECO:0000256" key="7">
    <source>
        <dbReference type="ARBA" id="ARBA00022906"/>
    </source>
</evidence>
<dbReference type="AlphaFoldDB" id="A0A432ZFM7"/>
<comment type="subunit">
    <text evidence="13">Homodimer. The subunits are held together in a parallel orientation through zinc binding at the interface of the cytoplasmic domains.</text>
</comment>
<dbReference type="FunFam" id="1.20.1510.10:FF:000001">
    <property type="entry name" value="Ferrous-iron efflux pump FieF"/>
    <property type="match status" value="1"/>
</dbReference>
<dbReference type="Proteomes" id="UP000288279">
    <property type="component" value="Unassembled WGS sequence"/>
</dbReference>
<evidence type="ECO:0000256" key="13">
    <source>
        <dbReference type="ARBA" id="ARBA00062926"/>
    </source>
</evidence>
<evidence type="ECO:0000256" key="11">
    <source>
        <dbReference type="ARBA" id="ARBA00047695"/>
    </source>
</evidence>
<evidence type="ECO:0000256" key="14">
    <source>
        <dbReference type="ARBA" id="ARBA00072262"/>
    </source>
</evidence>
<evidence type="ECO:0000256" key="8">
    <source>
        <dbReference type="ARBA" id="ARBA00022989"/>
    </source>
</evidence>
<feature type="domain" description="Cation efflux protein transmembrane" evidence="17">
    <location>
        <begin position="17"/>
        <end position="208"/>
    </location>
</feature>
<dbReference type="GO" id="GO:0006882">
    <property type="term" value="P:intracellular zinc ion homeostasis"/>
    <property type="evidence" value="ECO:0007669"/>
    <property type="project" value="TreeGrafter"/>
</dbReference>
<dbReference type="NCBIfam" id="TIGR01297">
    <property type="entry name" value="CDF"/>
    <property type="match status" value="1"/>
</dbReference>
<evidence type="ECO:0000256" key="5">
    <source>
        <dbReference type="ARBA" id="ARBA00022496"/>
    </source>
</evidence>